<sequence>MSWERWLVITHPAVTSEPHQPSFSDLKSVGNCHAECDGCSEPNSAVSCFSCKHFTQTLRNRAGFKCVSKCGDGFFAENDKCKKCSANCKTCSTAELCDSCQGSLLLIETHTVRTDQRHCVKVCPIGLVPDFSHAVQARCMIREDVCAPGYYLGMNNKCQLCDKACDTCHGPGPLECTTCAKGYGNGTIGYCRECCQGEDTPESTHHQCEDCRKKLPQDESGGFFSTVLIVVILSGLGYCIYTVVKKNCCGTEDKSAEYALLSNTDERFGAVDSDDEVCVNCQPDQVTSSSL</sequence>
<dbReference type="InterPro" id="IPR006212">
    <property type="entry name" value="Furin_repeat"/>
</dbReference>
<comment type="caution">
    <text evidence="2">The sequence shown here is derived from an EMBL/GenBank/DDBJ whole genome shotgun (WGS) entry which is preliminary data.</text>
</comment>
<dbReference type="CDD" id="cd00064">
    <property type="entry name" value="FU"/>
    <property type="match status" value="2"/>
</dbReference>
<dbReference type="InterPro" id="IPR009030">
    <property type="entry name" value="Growth_fac_rcpt_cys_sf"/>
</dbReference>
<dbReference type="EMBL" id="CAJFDH010000001">
    <property type="protein sequence ID" value="CAD5207152.1"/>
    <property type="molecule type" value="Genomic_DNA"/>
</dbReference>
<evidence type="ECO:0000313" key="3">
    <source>
        <dbReference type="Proteomes" id="UP000614601"/>
    </source>
</evidence>
<dbReference type="EMBL" id="CAJFCW020000001">
    <property type="protein sequence ID" value="CAG9084544.1"/>
    <property type="molecule type" value="Genomic_DNA"/>
</dbReference>
<keyword evidence="1" id="KW-0812">Transmembrane</keyword>
<feature type="transmembrane region" description="Helical" evidence="1">
    <location>
        <begin position="222"/>
        <end position="244"/>
    </location>
</feature>
<dbReference type="AlphaFoldDB" id="A0A811JV90"/>
<gene>
    <name evidence="2" type="ORF">BOKJ2_LOCUS1836</name>
</gene>
<dbReference type="Gene3D" id="2.10.220.10">
    <property type="entry name" value="Hormone Receptor, Insulin-like Growth Factor Receptor 1, Chain A, domain 2"/>
    <property type="match status" value="2"/>
</dbReference>
<dbReference type="Proteomes" id="UP000783686">
    <property type="component" value="Unassembled WGS sequence"/>
</dbReference>
<reference evidence="2" key="1">
    <citation type="submission" date="2020-09" db="EMBL/GenBank/DDBJ databases">
        <authorList>
            <person name="Kikuchi T."/>
        </authorList>
    </citation>
    <scope>NUCLEOTIDE SEQUENCE</scope>
    <source>
        <strain evidence="2">SH1</strain>
    </source>
</reference>
<evidence type="ECO:0008006" key="4">
    <source>
        <dbReference type="Google" id="ProtNLM"/>
    </source>
</evidence>
<dbReference type="SUPFAM" id="SSF57184">
    <property type="entry name" value="Growth factor receptor domain"/>
    <property type="match status" value="2"/>
</dbReference>
<keyword evidence="1" id="KW-0472">Membrane</keyword>
<protein>
    <recommendedName>
        <fullName evidence="4">Growth factor receptor domain-containing protein</fullName>
    </recommendedName>
</protein>
<keyword evidence="1" id="KW-1133">Transmembrane helix</keyword>
<evidence type="ECO:0000256" key="1">
    <source>
        <dbReference type="SAM" id="Phobius"/>
    </source>
</evidence>
<proteinExistence type="predicted"/>
<keyword evidence="3" id="KW-1185">Reference proteome</keyword>
<dbReference type="SMART" id="SM00261">
    <property type="entry name" value="FU"/>
    <property type="match status" value="3"/>
</dbReference>
<accession>A0A811JV90</accession>
<evidence type="ECO:0000313" key="2">
    <source>
        <dbReference type="EMBL" id="CAD5207152.1"/>
    </source>
</evidence>
<organism evidence="2 3">
    <name type="scientific">Bursaphelenchus okinawaensis</name>
    <dbReference type="NCBI Taxonomy" id="465554"/>
    <lineage>
        <taxon>Eukaryota</taxon>
        <taxon>Metazoa</taxon>
        <taxon>Ecdysozoa</taxon>
        <taxon>Nematoda</taxon>
        <taxon>Chromadorea</taxon>
        <taxon>Rhabditida</taxon>
        <taxon>Tylenchina</taxon>
        <taxon>Tylenchomorpha</taxon>
        <taxon>Aphelenchoidea</taxon>
        <taxon>Aphelenchoididae</taxon>
        <taxon>Bursaphelenchus</taxon>
    </lineage>
</organism>
<dbReference type="OrthoDB" id="300641at2759"/>
<name>A0A811JV90_9BILA</name>
<dbReference type="Proteomes" id="UP000614601">
    <property type="component" value="Unassembled WGS sequence"/>
</dbReference>